<keyword evidence="1" id="KW-0812">Transmembrane</keyword>
<name>A0A9X3CFK3_9VIBR</name>
<comment type="caution">
    <text evidence="2">The sequence shown here is derived from an EMBL/GenBank/DDBJ whole genome shotgun (WGS) entry which is preliminary data.</text>
</comment>
<keyword evidence="1" id="KW-1133">Transmembrane helix</keyword>
<reference evidence="2" key="1">
    <citation type="submission" date="2022-02" db="EMBL/GenBank/DDBJ databases">
        <title>Vibrio sp. nov., a new bacterium isolated from Bohai sea, China.</title>
        <authorList>
            <person name="Yuan Y."/>
        </authorList>
    </citation>
    <scope>NUCLEOTIDE SEQUENCE</scope>
    <source>
        <strain evidence="2">DBSS07</strain>
    </source>
</reference>
<organism evidence="2 3">
    <name type="scientific">Vibrio paucivorans</name>
    <dbReference type="NCBI Taxonomy" id="2829489"/>
    <lineage>
        <taxon>Bacteria</taxon>
        <taxon>Pseudomonadati</taxon>
        <taxon>Pseudomonadota</taxon>
        <taxon>Gammaproteobacteria</taxon>
        <taxon>Vibrionales</taxon>
        <taxon>Vibrionaceae</taxon>
        <taxon>Vibrio</taxon>
    </lineage>
</organism>
<evidence type="ECO:0000256" key="1">
    <source>
        <dbReference type="SAM" id="Phobius"/>
    </source>
</evidence>
<proteinExistence type="predicted"/>
<feature type="transmembrane region" description="Helical" evidence="1">
    <location>
        <begin position="20"/>
        <end position="47"/>
    </location>
</feature>
<dbReference type="AlphaFoldDB" id="A0A9X3CFK3"/>
<accession>A0A9X3CFK3</accession>
<sequence length="55" mass="5974">MKYFLNQSCGFWRDQEGLTVVEYVVGAGFLVIVVSAVFSTSASTLIAEIGTFFSS</sequence>
<protein>
    <submittedName>
        <fullName evidence="2">Flp family type IVb pilin</fullName>
    </submittedName>
</protein>
<dbReference type="EMBL" id="JAKRRX010000063">
    <property type="protein sequence ID" value="MCW8334559.1"/>
    <property type="molecule type" value="Genomic_DNA"/>
</dbReference>
<keyword evidence="3" id="KW-1185">Reference proteome</keyword>
<dbReference type="RefSeq" id="WP_265687942.1">
    <property type="nucleotide sequence ID" value="NZ_JAKRRX010000063.1"/>
</dbReference>
<dbReference type="Proteomes" id="UP001155586">
    <property type="component" value="Unassembled WGS sequence"/>
</dbReference>
<evidence type="ECO:0000313" key="2">
    <source>
        <dbReference type="EMBL" id="MCW8334559.1"/>
    </source>
</evidence>
<keyword evidence="1" id="KW-0472">Membrane</keyword>
<gene>
    <name evidence="2" type="ORF">MD483_12085</name>
</gene>
<evidence type="ECO:0000313" key="3">
    <source>
        <dbReference type="Proteomes" id="UP001155586"/>
    </source>
</evidence>